<evidence type="ECO:0000313" key="2">
    <source>
        <dbReference type="EMBL" id="KAF9931582.1"/>
    </source>
</evidence>
<organism evidence="2 3">
    <name type="scientific">Modicella reniformis</name>
    <dbReference type="NCBI Taxonomy" id="1440133"/>
    <lineage>
        <taxon>Eukaryota</taxon>
        <taxon>Fungi</taxon>
        <taxon>Fungi incertae sedis</taxon>
        <taxon>Mucoromycota</taxon>
        <taxon>Mortierellomycotina</taxon>
        <taxon>Mortierellomycetes</taxon>
        <taxon>Mortierellales</taxon>
        <taxon>Mortierellaceae</taxon>
        <taxon>Modicella</taxon>
    </lineage>
</organism>
<comment type="caution">
    <text evidence="2">The sequence shown here is derived from an EMBL/GenBank/DDBJ whole genome shotgun (WGS) entry which is preliminary data.</text>
</comment>
<evidence type="ECO:0000256" key="1">
    <source>
        <dbReference type="SAM" id="MobiDB-lite"/>
    </source>
</evidence>
<dbReference type="Proteomes" id="UP000749646">
    <property type="component" value="Unassembled WGS sequence"/>
</dbReference>
<feature type="compositionally biased region" description="Basic and acidic residues" evidence="1">
    <location>
        <begin position="1"/>
        <end position="23"/>
    </location>
</feature>
<dbReference type="AlphaFoldDB" id="A0A9P6IKV2"/>
<reference evidence="2" key="1">
    <citation type="journal article" date="2020" name="Fungal Divers.">
        <title>Resolving the Mortierellaceae phylogeny through synthesis of multi-gene phylogenetics and phylogenomics.</title>
        <authorList>
            <person name="Vandepol N."/>
            <person name="Liber J."/>
            <person name="Desiro A."/>
            <person name="Na H."/>
            <person name="Kennedy M."/>
            <person name="Barry K."/>
            <person name="Grigoriev I.V."/>
            <person name="Miller A.N."/>
            <person name="O'Donnell K."/>
            <person name="Stajich J.E."/>
            <person name="Bonito G."/>
        </authorList>
    </citation>
    <scope>NUCLEOTIDE SEQUENCE</scope>
    <source>
        <strain evidence="2">MES-2147</strain>
    </source>
</reference>
<dbReference type="EMBL" id="JAAAHW010010050">
    <property type="protein sequence ID" value="KAF9931582.1"/>
    <property type="molecule type" value="Genomic_DNA"/>
</dbReference>
<feature type="non-terminal residue" evidence="2">
    <location>
        <position position="79"/>
    </location>
</feature>
<sequence length="79" mass="8713">MDLDPSKNGRGDDAAADESKETLQEDPLDIMLDRKHGVTVVRNLIALVLNGFKDSEKKPTSIQETIQAQELAQSAYDNL</sequence>
<protein>
    <submittedName>
        <fullName evidence="2">Uncharacterized protein</fullName>
    </submittedName>
</protein>
<proteinExistence type="predicted"/>
<accession>A0A9P6IKV2</accession>
<gene>
    <name evidence="2" type="ORF">BGZ65_004849</name>
</gene>
<dbReference type="OrthoDB" id="2449352at2759"/>
<name>A0A9P6IKV2_9FUNG</name>
<feature type="region of interest" description="Disordered" evidence="1">
    <location>
        <begin position="1"/>
        <end position="25"/>
    </location>
</feature>
<evidence type="ECO:0000313" key="3">
    <source>
        <dbReference type="Proteomes" id="UP000749646"/>
    </source>
</evidence>
<keyword evidence="3" id="KW-1185">Reference proteome</keyword>